<reference evidence="1 2" key="1">
    <citation type="submission" date="2023-05" db="EMBL/GenBank/DDBJ databases">
        <title>Actinoplanes sp. NEAU-A12 genome sequencing.</title>
        <authorList>
            <person name="Wang Z.-S."/>
        </authorList>
    </citation>
    <scope>NUCLEOTIDE SEQUENCE [LARGE SCALE GENOMIC DNA]</scope>
    <source>
        <strain evidence="1 2">NEAU-A12</strain>
    </source>
</reference>
<accession>A0ABT6WGJ4</accession>
<evidence type="ECO:0000313" key="1">
    <source>
        <dbReference type="EMBL" id="MDI6098839.1"/>
    </source>
</evidence>
<evidence type="ECO:0008006" key="3">
    <source>
        <dbReference type="Google" id="ProtNLM"/>
    </source>
</evidence>
<sequence length="293" mass="31149">MTVTVAALGMTGCAAPGTTVPPAAASPSGPSPDAHQALRDSVSALRTGDYSFTRTGADSVADIRRGSLRLPGSVLLEYAETAATMRVDGATYLRYALHGTGELREQYLQYYKKSVKPEQLRELEQIYTLLDGARWVRADEKRLTEAAAVDEQSGLDYMAAMPTTEKPDATGAGSLIAAVTSAERSGEAITGTLDATRKDPELELLFSDPAYLYGPGAKAMPFRATLDDQGRLTEFTVTMPSQQMASQPPDPVDPEPPLVITISGYGATEPLSAPKDAATLPTLAYDLLARDTD</sequence>
<evidence type="ECO:0000313" key="2">
    <source>
        <dbReference type="Proteomes" id="UP001241758"/>
    </source>
</evidence>
<gene>
    <name evidence="1" type="ORF">QLQ12_09530</name>
</gene>
<organism evidence="1 2">
    <name type="scientific">Actinoplanes sandaracinus</name>
    <dbReference type="NCBI Taxonomy" id="3045177"/>
    <lineage>
        <taxon>Bacteria</taxon>
        <taxon>Bacillati</taxon>
        <taxon>Actinomycetota</taxon>
        <taxon>Actinomycetes</taxon>
        <taxon>Micromonosporales</taxon>
        <taxon>Micromonosporaceae</taxon>
        <taxon>Actinoplanes</taxon>
    </lineage>
</organism>
<dbReference type="EMBL" id="JASCTH010000005">
    <property type="protein sequence ID" value="MDI6098839.1"/>
    <property type="molecule type" value="Genomic_DNA"/>
</dbReference>
<dbReference type="RefSeq" id="WP_282758721.1">
    <property type="nucleotide sequence ID" value="NZ_JASCTH010000005.1"/>
</dbReference>
<protein>
    <recommendedName>
        <fullName evidence="3">Lipoprotein</fullName>
    </recommendedName>
</protein>
<name>A0ABT6WGJ4_9ACTN</name>
<keyword evidence="2" id="KW-1185">Reference proteome</keyword>
<proteinExistence type="predicted"/>
<comment type="caution">
    <text evidence="1">The sequence shown here is derived from an EMBL/GenBank/DDBJ whole genome shotgun (WGS) entry which is preliminary data.</text>
</comment>
<dbReference type="Proteomes" id="UP001241758">
    <property type="component" value="Unassembled WGS sequence"/>
</dbReference>